<sequence>MNSTFASWDQVKDSSDDKYNNNYRTDSTGFGDDISSSVVGMNGQTQTHRQSNSVELATLDSHQHSFTMQPSRSAGSMPSRPTPAKNNRIVSTTKRAAQNRNAQRAFRERKDLYIKDLEAKAAEVDQLRQTIEELRNENSQLRDYTIALQSRLIELSQPSQHQVNNPGTAIIPPIVDHNNPVMPPVMFSKSQYQNDR</sequence>
<dbReference type="InterPro" id="IPR004827">
    <property type="entry name" value="bZIP"/>
</dbReference>
<keyword evidence="4" id="KW-0805">Transcription regulation</keyword>
<name>G3AMP8_SPAPN</name>
<keyword evidence="9" id="KW-0175">Coiled coil</keyword>
<keyword evidence="7" id="KW-0539">Nucleus</keyword>
<comment type="function">
    <text evidence="1">Putative transcription factor.</text>
</comment>
<protein>
    <recommendedName>
        <fullName evidence="8">Putative transcription factor kapC</fullName>
    </recommendedName>
</protein>
<feature type="region of interest" description="Disordered" evidence="10">
    <location>
        <begin position="65"/>
        <end position="86"/>
    </location>
</feature>
<comment type="subcellular location">
    <subcellularLocation>
        <location evidence="2">Nucleus</location>
    </subcellularLocation>
</comment>
<dbReference type="AlphaFoldDB" id="G3AMP8"/>
<dbReference type="HOGENOM" id="CLU_1391001_0_0_1"/>
<evidence type="ECO:0000313" key="13">
    <source>
        <dbReference type="Proteomes" id="UP000000709"/>
    </source>
</evidence>
<organism evidence="13">
    <name type="scientific">Spathaspora passalidarum (strain NRRL Y-27907 / 11-Y1)</name>
    <dbReference type="NCBI Taxonomy" id="619300"/>
    <lineage>
        <taxon>Eukaryota</taxon>
        <taxon>Fungi</taxon>
        <taxon>Dikarya</taxon>
        <taxon>Ascomycota</taxon>
        <taxon>Saccharomycotina</taxon>
        <taxon>Pichiomycetes</taxon>
        <taxon>Debaryomycetaceae</taxon>
        <taxon>Spathaspora</taxon>
    </lineage>
</organism>
<evidence type="ECO:0000256" key="8">
    <source>
        <dbReference type="ARBA" id="ARBA00044067"/>
    </source>
</evidence>
<dbReference type="OrthoDB" id="2593073at2759"/>
<evidence type="ECO:0000256" key="3">
    <source>
        <dbReference type="ARBA" id="ARBA00007163"/>
    </source>
</evidence>
<accession>G3AMP8</accession>
<dbReference type="Gene3D" id="1.20.5.170">
    <property type="match status" value="1"/>
</dbReference>
<dbReference type="KEGG" id="spaa:SPAPADRAFT_60844"/>
<evidence type="ECO:0000313" key="12">
    <source>
        <dbReference type="EMBL" id="EGW33492.1"/>
    </source>
</evidence>
<dbReference type="eggNOG" id="ENOG502SC5V">
    <property type="taxonomic scope" value="Eukaryota"/>
</dbReference>
<dbReference type="GO" id="GO:0001228">
    <property type="term" value="F:DNA-binding transcription activator activity, RNA polymerase II-specific"/>
    <property type="evidence" value="ECO:0007669"/>
    <property type="project" value="TreeGrafter"/>
</dbReference>
<feature type="compositionally biased region" description="Polar residues" evidence="10">
    <location>
        <begin position="20"/>
        <end position="35"/>
    </location>
</feature>
<dbReference type="STRING" id="619300.G3AMP8"/>
<dbReference type="CDD" id="cd14688">
    <property type="entry name" value="bZIP_YAP"/>
    <property type="match status" value="1"/>
</dbReference>
<feature type="coiled-coil region" evidence="9">
    <location>
        <begin position="114"/>
        <end position="147"/>
    </location>
</feature>
<dbReference type="GO" id="GO:0090575">
    <property type="term" value="C:RNA polymerase II transcription regulator complex"/>
    <property type="evidence" value="ECO:0007669"/>
    <property type="project" value="TreeGrafter"/>
</dbReference>
<dbReference type="EMBL" id="GL996501">
    <property type="protein sequence ID" value="EGW33492.1"/>
    <property type="molecule type" value="Genomic_DNA"/>
</dbReference>
<dbReference type="InterPro" id="IPR050936">
    <property type="entry name" value="AP-1-like"/>
</dbReference>
<dbReference type="RefSeq" id="XP_007375007.1">
    <property type="nucleotide sequence ID" value="XM_007374945.1"/>
</dbReference>
<evidence type="ECO:0000256" key="9">
    <source>
        <dbReference type="SAM" id="Coils"/>
    </source>
</evidence>
<dbReference type="PANTHER" id="PTHR40621">
    <property type="entry name" value="TRANSCRIPTION FACTOR KAPC-RELATED"/>
    <property type="match status" value="1"/>
</dbReference>
<feature type="region of interest" description="Disordered" evidence="10">
    <location>
        <begin position="1"/>
        <end position="35"/>
    </location>
</feature>
<dbReference type="SMART" id="SM00338">
    <property type="entry name" value="BRLZ"/>
    <property type="match status" value="1"/>
</dbReference>
<feature type="domain" description="BZIP" evidence="11">
    <location>
        <begin position="94"/>
        <end position="109"/>
    </location>
</feature>
<evidence type="ECO:0000256" key="4">
    <source>
        <dbReference type="ARBA" id="ARBA00023015"/>
    </source>
</evidence>
<dbReference type="Proteomes" id="UP000000709">
    <property type="component" value="Unassembled WGS sequence"/>
</dbReference>
<evidence type="ECO:0000256" key="10">
    <source>
        <dbReference type="SAM" id="MobiDB-lite"/>
    </source>
</evidence>
<keyword evidence="13" id="KW-1185">Reference proteome</keyword>
<dbReference type="InParanoid" id="G3AMP8"/>
<feature type="compositionally biased region" description="Polar residues" evidence="10">
    <location>
        <begin position="65"/>
        <end position="76"/>
    </location>
</feature>
<feature type="compositionally biased region" description="Basic and acidic residues" evidence="10">
    <location>
        <begin position="10"/>
        <end position="19"/>
    </location>
</feature>
<keyword evidence="6" id="KW-0804">Transcription</keyword>
<dbReference type="Pfam" id="PF00170">
    <property type="entry name" value="bZIP_1"/>
    <property type="match status" value="1"/>
</dbReference>
<comment type="similarity">
    <text evidence="3">Belongs to the bZIP family.</text>
</comment>
<dbReference type="GO" id="GO:0000976">
    <property type="term" value="F:transcription cis-regulatory region binding"/>
    <property type="evidence" value="ECO:0007669"/>
    <property type="project" value="InterPro"/>
</dbReference>
<dbReference type="GeneID" id="18873598"/>
<evidence type="ECO:0000256" key="1">
    <source>
        <dbReference type="ARBA" id="ARBA00004049"/>
    </source>
</evidence>
<reference evidence="12 13" key="1">
    <citation type="journal article" date="2011" name="Proc. Natl. Acad. Sci. U.S.A.">
        <title>Comparative genomics of xylose-fermenting fungi for enhanced biofuel production.</title>
        <authorList>
            <person name="Wohlbach D.J."/>
            <person name="Kuo A."/>
            <person name="Sato T.K."/>
            <person name="Potts K.M."/>
            <person name="Salamov A.A."/>
            <person name="LaButti K.M."/>
            <person name="Sun H."/>
            <person name="Clum A."/>
            <person name="Pangilinan J.L."/>
            <person name="Lindquist E.A."/>
            <person name="Lucas S."/>
            <person name="Lapidus A."/>
            <person name="Jin M."/>
            <person name="Gunawan C."/>
            <person name="Balan V."/>
            <person name="Dale B.E."/>
            <person name="Jeffries T.W."/>
            <person name="Zinkel R."/>
            <person name="Barry K.W."/>
            <person name="Grigoriev I.V."/>
            <person name="Gasch A.P."/>
        </authorList>
    </citation>
    <scope>NUCLEOTIDE SEQUENCE [LARGE SCALE GENOMIC DNA]</scope>
    <source>
        <strain evidence="13">NRRL Y-27907 / 11-Y1</strain>
    </source>
</reference>
<evidence type="ECO:0000256" key="5">
    <source>
        <dbReference type="ARBA" id="ARBA00023125"/>
    </source>
</evidence>
<evidence type="ECO:0000256" key="2">
    <source>
        <dbReference type="ARBA" id="ARBA00004123"/>
    </source>
</evidence>
<gene>
    <name evidence="12" type="ORF">SPAPADRAFT_60844</name>
</gene>
<evidence type="ECO:0000256" key="6">
    <source>
        <dbReference type="ARBA" id="ARBA00023163"/>
    </source>
</evidence>
<dbReference type="InterPro" id="IPR046347">
    <property type="entry name" value="bZIP_sf"/>
</dbReference>
<keyword evidence="5" id="KW-0238">DNA-binding</keyword>
<proteinExistence type="inferred from homology"/>
<evidence type="ECO:0000256" key="7">
    <source>
        <dbReference type="ARBA" id="ARBA00023242"/>
    </source>
</evidence>
<evidence type="ECO:0000259" key="11">
    <source>
        <dbReference type="PROSITE" id="PS00036"/>
    </source>
</evidence>
<dbReference type="PROSITE" id="PS00036">
    <property type="entry name" value="BZIP_BASIC"/>
    <property type="match status" value="1"/>
</dbReference>
<dbReference type="PANTHER" id="PTHR40621:SF11">
    <property type="entry name" value="TRANSCRIPTION FACTOR KAPC-RELATED"/>
    <property type="match status" value="1"/>
</dbReference>
<dbReference type="SUPFAM" id="SSF57959">
    <property type="entry name" value="Leucine zipper domain"/>
    <property type="match status" value="1"/>
</dbReference>